<dbReference type="GO" id="GO:0005886">
    <property type="term" value="C:plasma membrane"/>
    <property type="evidence" value="ECO:0007669"/>
    <property type="project" value="TreeGrafter"/>
</dbReference>
<dbReference type="AlphaFoldDB" id="A0A7J7NQS6"/>
<accession>A0A7J7NQS6</accession>
<evidence type="ECO:0000313" key="7">
    <source>
        <dbReference type="EMBL" id="KAF6169314.1"/>
    </source>
</evidence>
<dbReference type="Proteomes" id="UP000541444">
    <property type="component" value="Unassembled WGS sequence"/>
</dbReference>
<proteinExistence type="predicted"/>
<evidence type="ECO:0000256" key="5">
    <source>
        <dbReference type="SAM" id="Phobius"/>
    </source>
</evidence>
<dbReference type="GO" id="GO:0009506">
    <property type="term" value="C:plasmodesma"/>
    <property type="evidence" value="ECO:0007669"/>
    <property type="project" value="TreeGrafter"/>
</dbReference>
<dbReference type="PANTHER" id="PTHR31415">
    <property type="entry name" value="OS05G0367900 PROTEIN"/>
    <property type="match status" value="1"/>
</dbReference>
<keyword evidence="3 5" id="KW-1133">Transmembrane helix</keyword>
<comment type="caution">
    <text evidence="7">The sequence shown here is derived from an EMBL/GenBank/DDBJ whole genome shotgun (WGS) entry which is preliminary data.</text>
</comment>
<evidence type="ECO:0000259" key="6">
    <source>
        <dbReference type="Pfam" id="PF03168"/>
    </source>
</evidence>
<evidence type="ECO:0000256" key="1">
    <source>
        <dbReference type="ARBA" id="ARBA00004167"/>
    </source>
</evidence>
<comment type="subcellular location">
    <subcellularLocation>
        <location evidence="1">Membrane</location>
        <topology evidence="1">Single-pass membrane protein</topology>
    </subcellularLocation>
</comment>
<keyword evidence="8" id="KW-1185">Reference proteome</keyword>
<protein>
    <recommendedName>
        <fullName evidence="6">Late embryogenesis abundant protein LEA-2 subgroup domain-containing protein</fullName>
    </recommendedName>
</protein>
<feature type="transmembrane region" description="Helical" evidence="5">
    <location>
        <begin position="20"/>
        <end position="42"/>
    </location>
</feature>
<reference evidence="7 8" key="1">
    <citation type="journal article" date="2020" name="IScience">
        <title>Genome Sequencing of the Endangered Kingdonia uniflora (Circaeasteraceae, Ranunculales) Reveals Potential Mechanisms of Evolutionary Specialization.</title>
        <authorList>
            <person name="Sun Y."/>
            <person name="Deng T."/>
            <person name="Zhang A."/>
            <person name="Moore M.J."/>
            <person name="Landis J.B."/>
            <person name="Lin N."/>
            <person name="Zhang H."/>
            <person name="Zhang X."/>
            <person name="Huang J."/>
            <person name="Zhang X."/>
            <person name="Sun H."/>
            <person name="Wang H."/>
        </authorList>
    </citation>
    <scope>NUCLEOTIDE SEQUENCE [LARGE SCALE GENOMIC DNA]</scope>
    <source>
        <strain evidence="7">TB1705</strain>
        <tissue evidence="7">Leaf</tissue>
    </source>
</reference>
<dbReference type="InterPro" id="IPR004864">
    <property type="entry name" value="LEA_2"/>
</dbReference>
<keyword evidence="2 5" id="KW-0812">Transmembrane</keyword>
<feature type="domain" description="Late embryogenesis abundant protein LEA-2 subgroup" evidence="6">
    <location>
        <begin position="76"/>
        <end position="177"/>
    </location>
</feature>
<evidence type="ECO:0000256" key="3">
    <source>
        <dbReference type="ARBA" id="ARBA00022989"/>
    </source>
</evidence>
<dbReference type="EMBL" id="JACGCM010000669">
    <property type="protein sequence ID" value="KAF6169314.1"/>
    <property type="molecule type" value="Genomic_DNA"/>
</dbReference>
<evidence type="ECO:0000256" key="2">
    <source>
        <dbReference type="ARBA" id="ARBA00022692"/>
    </source>
</evidence>
<name>A0A7J7NQS6_9MAGN</name>
<sequence>MSGKEKSCGKHGNHYWYGRIFTGIITFICIVLCVVLIVGLILHPHKPYFTLQDATVYQLNVSSPNFLSSSIQVTIGSRNPNGKIGIYYDRLDVFASYRNQQITLLTSIPPSYQGHRDINVWSPYITGNTVPVAPYLAVSLIDDQSAGMILLNIKIDGRLRWKVGTWISGGYHIDVNCPAYLTFGDKYSSNTIGIGPAMKYQLDRQCNTNV</sequence>
<dbReference type="InterPro" id="IPR044839">
    <property type="entry name" value="NDR1-like"/>
</dbReference>
<dbReference type="OrthoDB" id="1426517at2759"/>
<dbReference type="GO" id="GO:0098542">
    <property type="term" value="P:defense response to other organism"/>
    <property type="evidence" value="ECO:0007669"/>
    <property type="project" value="InterPro"/>
</dbReference>
<evidence type="ECO:0000313" key="8">
    <source>
        <dbReference type="Proteomes" id="UP000541444"/>
    </source>
</evidence>
<keyword evidence="4 5" id="KW-0472">Membrane</keyword>
<dbReference type="Pfam" id="PF03168">
    <property type="entry name" value="LEA_2"/>
    <property type="match status" value="1"/>
</dbReference>
<dbReference type="PANTHER" id="PTHR31415:SF166">
    <property type="entry name" value="LATE EMBRYOGENESIS ABUNDANT (LEA) HYDROXYPROLINE-RICH GLYCOPROTEIN FAMILY"/>
    <property type="match status" value="1"/>
</dbReference>
<evidence type="ECO:0000256" key="4">
    <source>
        <dbReference type="ARBA" id="ARBA00023136"/>
    </source>
</evidence>
<organism evidence="7 8">
    <name type="scientific">Kingdonia uniflora</name>
    <dbReference type="NCBI Taxonomy" id="39325"/>
    <lineage>
        <taxon>Eukaryota</taxon>
        <taxon>Viridiplantae</taxon>
        <taxon>Streptophyta</taxon>
        <taxon>Embryophyta</taxon>
        <taxon>Tracheophyta</taxon>
        <taxon>Spermatophyta</taxon>
        <taxon>Magnoliopsida</taxon>
        <taxon>Ranunculales</taxon>
        <taxon>Circaeasteraceae</taxon>
        <taxon>Kingdonia</taxon>
    </lineage>
</organism>
<gene>
    <name evidence="7" type="ORF">GIB67_013744</name>
</gene>